<dbReference type="Proteomes" id="UP000291144">
    <property type="component" value="Unassembled WGS sequence"/>
</dbReference>
<keyword evidence="2" id="KW-1185">Reference proteome</keyword>
<protein>
    <submittedName>
        <fullName evidence="1">Uncharacterized protein</fullName>
    </submittedName>
</protein>
<name>A0A4V2M7L0_9ACTN</name>
<sequence length="310" mass="33960">MSLTVALEDPNSLVNAFFDEHLPHQVALIRPWERTLRQCASRRVAPASRSPHLVGAAIEFRLGLDLAQALPYADLAAAVCSTTGHDAIKALGYEPTSHVGLGEELSTWRKAGSLPANDLGDDRDLQTVAAKLCWQMAYIETVAFKLSKTSMNSTDALAAFWALCPHPEPPDESISVLLNLWRRYTTCAQSTLAGFGEPLRIRPSFASRFAVGDLLIGRTLIEVKCEQRPEESLPRTLRQVLGCALAESDDDIAVDHIGVYHAYEGSLVHWTLAQALQIVAADDHTSVAELRARFADTIAAERNAIEERSH</sequence>
<comment type="caution">
    <text evidence="1">The sequence shown here is derived from an EMBL/GenBank/DDBJ whole genome shotgun (WGS) entry which is preliminary data.</text>
</comment>
<proteinExistence type="predicted"/>
<dbReference type="AlphaFoldDB" id="A0A4V2M7L0"/>
<evidence type="ECO:0000313" key="1">
    <source>
        <dbReference type="EMBL" id="TCC48042.1"/>
    </source>
</evidence>
<gene>
    <name evidence="1" type="ORF">E0H73_42950</name>
</gene>
<evidence type="ECO:0000313" key="2">
    <source>
        <dbReference type="Proteomes" id="UP000291144"/>
    </source>
</evidence>
<accession>A0A4V2M7L0</accession>
<dbReference type="OrthoDB" id="4001768at2"/>
<reference evidence="1 2" key="1">
    <citation type="submission" date="2019-02" db="EMBL/GenBank/DDBJ databases">
        <title>Kribbella capetownensis sp. nov. and Kribbella speibonae sp. nov., isolated from soil.</title>
        <authorList>
            <person name="Curtis S.M."/>
            <person name="Norton I."/>
            <person name="Everest G.J."/>
            <person name="Meyers P.R."/>
        </authorList>
    </citation>
    <scope>NUCLEOTIDE SEQUENCE [LARGE SCALE GENOMIC DNA]</scope>
    <source>
        <strain evidence="1 2">NRRL B-24813</strain>
    </source>
</reference>
<dbReference type="EMBL" id="SJKB01000029">
    <property type="protein sequence ID" value="TCC48042.1"/>
    <property type="molecule type" value="Genomic_DNA"/>
</dbReference>
<organism evidence="1 2">
    <name type="scientific">Kribbella pittospori</name>
    <dbReference type="NCBI Taxonomy" id="722689"/>
    <lineage>
        <taxon>Bacteria</taxon>
        <taxon>Bacillati</taxon>
        <taxon>Actinomycetota</taxon>
        <taxon>Actinomycetes</taxon>
        <taxon>Propionibacteriales</taxon>
        <taxon>Kribbellaceae</taxon>
        <taxon>Kribbella</taxon>
    </lineage>
</organism>
<dbReference type="RefSeq" id="WP_131366629.1">
    <property type="nucleotide sequence ID" value="NZ_SJKB01000029.1"/>
</dbReference>